<proteinExistence type="predicted"/>
<dbReference type="InterPro" id="IPR011006">
    <property type="entry name" value="CheY-like_superfamily"/>
</dbReference>
<dbReference type="InterPro" id="IPR001789">
    <property type="entry name" value="Sig_transdc_resp-reg_receiver"/>
</dbReference>
<evidence type="ECO:0000259" key="3">
    <source>
        <dbReference type="PROSITE" id="PS50110"/>
    </source>
</evidence>
<sequence>MARILIIDDEPQIRNMLKQMVERAGYDAEIAENGRDGLKLNAENPADLIITDIFMPEKEGIETIMALRKDHPDTKIIAISGGGCKGQVNYLKVAKSLGAMRTLNKPIERHRLLETIQELLA</sequence>
<evidence type="ECO:0000313" key="4">
    <source>
        <dbReference type="EMBL" id="GBC62334.1"/>
    </source>
</evidence>
<feature type="domain" description="Response regulatory" evidence="3">
    <location>
        <begin position="3"/>
        <end position="120"/>
    </location>
</feature>
<comment type="caution">
    <text evidence="4">The sequence shown here is derived from an EMBL/GenBank/DDBJ whole genome shotgun (WGS) entry which is preliminary data.</text>
</comment>
<dbReference type="EMBL" id="BEXT01000001">
    <property type="protein sequence ID" value="GBC62334.1"/>
    <property type="molecule type" value="Genomic_DNA"/>
</dbReference>
<dbReference type="RefSeq" id="WP_124329510.1">
    <property type="nucleotide sequence ID" value="NZ_BEXT01000001.1"/>
</dbReference>
<dbReference type="OrthoDB" id="9794815at2"/>
<dbReference type="SMART" id="SM00448">
    <property type="entry name" value="REC"/>
    <property type="match status" value="1"/>
</dbReference>
<gene>
    <name evidence="4" type="ORF">DENIS_3303</name>
</gene>
<protein>
    <submittedName>
        <fullName evidence="4">Response regulator</fullName>
    </submittedName>
</protein>
<dbReference type="Pfam" id="PF00072">
    <property type="entry name" value="Response_reg"/>
    <property type="match status" value="1"/>
</dbReference>
<dbReference type="PANTHER" id="PTHR44591:SF23">
    <property type="entry name" value="CHEY SUBFAMILY"/>
    <property type="match status" value="1"/>
</dbReference>
<evidence type="ECO:0000313" key="5">
    <source>
        <dbReference type="Proteomes" id="UP000288096"/>
    </source>
</evidence>
<dbReference type="PANTHER" id="PTHR44591">
    <property type="entry name" value="STRESS RESPONSE REGULATOR PROTEIN 1"/>
    <property type="match status" value="1"/>
</dbReference>
<dbReference type="PROSITE" id="PS50110">
    <property type="entry name" value="RESPONSE_REGULATORY"/>
    <property type="match status" value="1"/>
</dbReference>
<dbReference type="Gene3D" id="3.40.50.2300">
    <property type="match status" value="1"/>
</dbReference>
<keyword evidence="5" id="KW-1185">Reference proteome</keyword>
<dbReference type="GO" id="GO:0000160">
    <property type="term" value="P:phosphorelay signal transduction system"/>
    <property type="evidence" value="ECO:0007669"/>
    <property type="project" value="InterPro"/>
</dbReference>
<dbReference type="AlphaFoldDB" id="A0A401FZD9"/>
<organism evidence="4 5">
    <name type="scientific">Desulfonema ishimotonii</name>
    <dbReference type="NCBI Taxonomy" id="45657"/>
    <lineage>
        <taxon>Bacteria</taxon>
        <taxon>Pseudomonadati</taxon>
        <taxon>Thermodesulfobacteriota</taxon>
        <taxon>Desulfobacteria</taxon>
        <taxon>Desulfobacterales</taxon>
        <taxon>Desulfococcaceae</taxon>
        <taxon>Desulfonema</taxon>
    </lineage>
</organism>
<evidence type="ECO:0000256" key="1">
    <source>
        <dbReference type="ARBA" id="ARBA00022553"/>
    </source>
</evidence>
<dbReference type="InterPro" id="IPR050595">
    <property type="entry name" value="Bact_response_regulator"/>
</dbReference>
<dbReference type="Proteomes" id="UP000288096">
    <property type="component" value="Unassembled WGS sequence"/>
</dbReference>
<reference evidence="5" key="1">
    <citation type="submission" date="2017-11" db="EMBL/GenBank/DDBJ databases">
        <authorList>
            <person name="Watanabe M."/>
            <person name="Kojima H."/>
        </authorList>
    </citation>
    <scope>NUCLEOTIDE SEQUENCE [LARGE SCALE GENOMIC DNA]</scope>
    <source>
        <strain evidence="5">Tokyo 01</strain>
    </source>
</reference>
<accession>A0A401FZD9</accession>
<feature type="modified residue" description="4-aspartylphosphate" evidence="2">
    <location>
        <position position="52"/>
    </location>
</feature>
<name>A0A401FZD9_9BACT</name>
<evidence type="ECO:0000256" key="2">
    <source>
        <dbReference type="PROSITE-ProRule" id="PRU00169"/>
    </source>
</evidence>
<reference evidence="5" key="2">
    <citation type="submission" date="2019-01" db="EMBL/GenBank/DDBJ databases">
        <title>Genome sequence of Desulfonema ishimotonii strain Tokyo 01.</title>
        <authorList>
            <person name="Fukui M."/>
        </authorList>
    </citation>
    <scope>NUCLEOTIDE SEQUENCE [LARGE SCALE GENOMIC DNA]</scope>
    <source>
        <strain evidence="5">Tokyo 01</strain>
    </source>
</reference>
<keyword evidence="1 2" id="KW-0597">Phosphoprotein</keyword>
<dbReference type="SUPFAM" id="SSF52172">
    <property type="entry name" value="CheY-like"/>
    <property type="match status" value="1"/>
</dbReference>